<keyword evidence="1" id="KW-0812">Transmembrane</keyword>
<keyword evidence="1" id="KW-0472">Membrane</keyword>
<evidence type="ECO:0008006" key="4">
    <source>
        <dbReference type="Google" id="ProtNLM"/>
    </source>
</evidence>
<sequence>MLELIILLFLLCSIVALFIGMYHLVTSKNSSVKTYQSLKYRVFFAAMALISIAILMYIRHG</sequence>
<comment type="caution">
    <text evidence="2">The sequence shown here is derived from an EMBL/GenBank/DDBJ whole genome shotgun (WGS) entry which is preliminary data.</text>
</comment>
<evidence type="ECO:0000313" key="3">
    <source>
        <dbReference type="Proteomes" id="UP000004263"/>
    </source>
</evidence>
<keyword evidence="1" id="KW-1133">Transmembrane helix</keyword>
<gene>
    <name evidence="2" type="ORF">RED65_16121</name>
</gene>
<dbReference type="Pfam" id="PF11137">
    <property type="entry name" value="DUF2909"/>
    <property type="match status" value="1"/>
</dbReference>
<dbReference type="InterPro" id="IPR021313">
    <property type="entry name" value="DUF2909"/>
</dbReference>
<feature type="transmembrane region" description="Helical" evidence="1">
    <location>
        <begin position="6"/>
        <end position="26"/>
    </location>
</feature>
<accession>Q1N2M7</accession>
<reference evidence="2 3" key="1">
    <citation type="submission" date="2006-03" db="EMBL/GenBank/DDBJ databases">
        <authorList>
            <person name="Pinhassi J."/>
            <person name="Pedros-Alio C."/>
            <person name="Ferriera S."/>
            <person name="Johnson J."/>
            <person name="Kravitz S."/>
            <person name="Halpern A."/>
            <person name="Remington K."/>
            <person name="Beeson K."/>
            <person name="Tran B."/>
            <person name="Rogers Y.-H."/>
            <person name="Friedman R."/>
            <person name="Venter J.C."/>
        </authorList>
    </citation>
    <scope>NUCLEOTIDE SEQUENCE [LARGE SCALE GENOMIC DNA]</scope>
    <source>
        <strain evidence="2 3">RED65</strain>
    </source>
</reference>
<proteinExistence type="predicted"/>
<dbReference type="RefSeq" id="WP_007018189.1">
    <property type="nucleotide sequence ID" value="NZ_CH724116.1"/>
</dbReference>
<feature type="transmembrane region" description="Helical" evidence="1">
    <location>
        <begin position="38"/>
        <end position="58"/>
    </location>
</feature>
<dbReference type="EMBL" id="AAQH01000007">
    <property type="protein sequence ID" value="EAT12380.1"/>
    <property type="molecule type" value="Genomic_DNA"/>
</dbReference>
<dbReference type="STRING" id="207949.RED65_16121"/>
<dbReference type="HOGENOM" id="CLU_2913163_0_0_6"/>
<protein>
    <recommendedName>
        <fullName evidence="4">HIG1 domain-containing protein</fullName>
    </recommendedName>
</protein>
<dbReference type="Proteomes" id="UP000004263">
    <property type="component" value="Unassembled WGS sequence"/>
</dbReference>
<organism evidence="2 3">
    <name type="scientific">Bermanella marisrubri</name>
    <dbReference type="NCBI Taxonomy" id="207949"/>
    <lineage>
        <taxon>Bacteria</taxon>
        <taxon>Pseudomonadati</taxon>
        <taxon>Pseudomonadota</taxon>
        <taxon>Gammaproteobacteria</taxon>
        <taxon>Oceanospirillales</taxon>
        <taxon>Oceanospirillaceae</taxon>
        <taxon>Bermanella</taxon>
    </lineage>
</organism>
<evidence type="ECO:0000313" key="2">
    <source>
        <dbReference type="EMBL" id="EAT12380.1"/>
    </source>
</evidence>
<name>Q1N2M7_9GAMM</name>
<evidence type="ECO:0000256" key="1">
    <source>
        <dbReference type="SAM" id="Phobius"/>
    </source>
</evidence>
<dbReference type="AlphaFoldDB" id="Q1N2M7"/>
<keyword evidence="3" id="KW-1185">Reference proteome</keyword>